<dbReference type="EC" id="3.4.21.-" evidence="6"/>
<dbReference type="STRING" id="1194695.A0A5A7SV14"/>
<keyword evidence="4 6" id="KW-0720">Serine protease</keyword>
<evidence type="ECO:0000256" key="2">
    <source>
        <dbReference type="ARBA" id="ARBA00022670"/>
    </source>
</evidence>
<evidence type="ECO:0000259" key="7">
    <source>
        <dbReference type="Pfam" id="PF00326"/>
    </source>
</evidence>
<dbReference type="InterPro" id="IPR002470">
    <property type="entry name" value="Peptidase_S9A"/>
</dbReference>
<organism evidence="9 10">
    <name type="scientific">Cucumis melo var. makuwa</name>
    <name type="common">Oriental melon</name>
    <dbReference type="NCBI Taxonomy" id="1194695"/>
    <lineage>
        <taxon>Eukaryota</taxon>
        <taxon>Viridiplantae</taxon>
        <taxon>Streptophyta</taxon>
        <taxon>Embryophyta</taxon>
        <taxon>Tracheophyta</taxon>
        <taxon>Spermatophyta</taxon>
        <taxon>Magnoliopsida</taxon>
        <taxon>eudicotyledons</taxon>
        <taxon>Gunneridae</taxon>
        <taxon>Pentapetalae</taxon>
        <taxon>rosids</taxon>
        <taxon>fabids</taxon>
        <taxon>Cucurbitales</taxon>
        <taxon>Cucurbitaceae</taxon>
        <taxon>Benincaseae</taxon>
        <taxon>Cucumis</taxon>
    </lineage>
</organism>
<dbReference type="InterPro" id="IPR001375">
    <property type="entry name" value="Peptidase_S9_cat"/>
</dbReference>
<accession>A0A5A7SV14</accession>
<dbReference type="Pfam" id="PF02897">
    <property type="entry name" value="Peptidase_S9_N"/>
    <property type="match status" value="1"/>
</dbReference>
<evidence type="ECO:0000256" key="4">
    <source>
        <dbReference type="ARBA" id="ARBA00022825"/>
    </source>
</evidence>
<gene>
    <name evidence="9" type="ORF">E6C27_scaffold65G005000</name>
</gene>
<dbReference type="SUPFAM" id="SSF53474">
    <property type="entry name" value="alpha/beta-Hydrolases"/>
    <property type="match status" value="1"/>
</dbReference>
<comment type="similarity">
    <text evidence="1 6">Belongs to the peptidase S9A family.</text>
</comment>
<dbReference type="PANTHER" id="PTHR11757:SF12">
    <property type="entry name" value="PROLYL ENDOPEPTIDASE"/>
    <property type="match status" value="1"/>
</dbReference>
<dbReference type="Proteomes" id="UP000321393">
    <property type="component" value="Unassembled WGS sequence"/>
</dbReference>
<evidence type="ECO:0000259" key="8">
    <source>
        <dbReference type="Pfam" id="PF02897"/>
    </source>
</evidence>
<keyword evidence="2 6" id="KW-0645">Protease</keyword>
<dbReference type="PANTHER" id="PTHR11757">
    <property type="entry name" value="PROTEASE FAMILY S9A OLIGOPEPTIDASE"/>
    <property type="match status" value="1"/>
</dbReference>
<dbReference type="EMBL" id="SSTE01020484">
    <property type="protein sequence ID" value="KAA0034488.1"/>
    <property type="molecule type" value="Genomic_DNA"/>
</dbReference>
<evidence type="ECO:0000313" key="10">
    <source>
        <dbReference type="Proteomes" id="UP000321393"/>
    </source>
</evidence>
<protein>
    <recommendedName>
        <fullName evidence="6">Prolyl endopeptidase</fullName>
        <ecNumber evidence="6">3.4.21.-</ecNumber>
    </recommendedName>
</protein>
<proteinExistence type="inferred from homology"/>
<dbReference type="Gene3D" id="2.130.10.120">
    <property type="entry name" value="Prolyl oligopeptidase, N-terminal domain"/>
    <property type="match status" value="1"/>
</dbReference>
<dbReference type="InterPro" id="IPR051543">
    <property type="entry name" value="Serine_Peptidase_S9A"/>
</dbReference>
<dbReference type="Gene3D" id="3.40.50.1820">
    <property type="entry name" value="alpha/beta hydrolase"/>
    <property type="match status" value="1"/>
</dbReference>
<dbReference type="OrthoDB" id="248387at2759"/>
<evidence type="ECO:0000256" key="6">
    <source>
        <dbReference type="RuleBase" id="RU368024"/>
    </source>
</evidence>
<evidence type="ECO:0000256" key="1">
    <source>
        <dbReference type="ARBA" id="ARBA00005228"/>
    </source>
</evidence>
<dbReference type="AlphaFoldDB" id="A0A5A7SV14"/>
<dbReference type="PRINTS" id="PR00862">
    <property type="entry name" value="PROLIGOPTASE"/>
</dbReference>
<dbReference type="Pfam" id="PF00326">
    <property type="entry name" value="Peptidase_S9"/>
    <property type="match status" value="1"/>
</dbReference>
<dbReference type="GO" id="GO:0009507">
    <property type="term" value="C:chloroplast"/>
    <property type="evidence" value="ECO:0007669"/>
    <property type="project" value="TreeGrafter"/>
</dbReference>
<dbReference type="SUPFAM" id="SSF50993">
    <property type="entry name" value="Peptidase/esterase 'gauge' domain"/>
    <property type="match status" value="1"/>
</dbReference>
<dbReference type="GO" id="GO:0004252">
    <property type="term" value="F:serine-type endopeptidase activity"/>
    <property type="evidence" value="ECO:0007669"/>
    <property type="project" value="UniProtKB-UniRule"/>
</dbReference>
<comment type="caution">
    <text evidence="9">The sequence shown here is derived from an EMBL/GenBank/DDBJ whole genome shotgun (WGS) entry which is preliminary data.</text>
</comment>
<comment type="function">
    <text evidence="5">Serine peptidase whose precise substrate specificity remains unclear. Does not cleave peptides after a arginine or lysine residue. Regulates trans-Golgi network morphology and sorting by regulating the membrane binding of the AP-1 complex. May play a role in the regulation of synaptic vesicle exocytosis.</text>
</comment>
<dbReference type="InterPro" id="IPR029058">
    <property type="entry name" value="AB_hydrolase_fold"/>
</dbReference>
<evidence type="ECO:0000313" key="9">
    <source>
        <dbReference type="EMBL" id="KAA0034488.1"/>
    </source>
</evidence>
<dbReference type="InterPro" id="IPR023302">
    <property type="entry name" value="Pept_S9A_N"/>
</dbReference>
<name>A0A5A7SV14_CUCMM</name>
<reference evidence="9 10" key="1">
    <citation type="submission" date="2019-08" db="EMBL/GenBank/DDBJ databases">
        <title>Draft genome sequences of two oriental melons (Cucumis melo L. var makuwa).</title>
        <authorList>
            <person name="Kwon S.-Y."/>
        </authorList>
    </citation>
    <scope>NUCLEOTIDE SEQUENCE [LARGE SCALE GENOMIC DNA]</scope>
    <source>
        <strain evidence="10">cv. SW 3</strain>
        <tissue evidence="9">Leaf</tissue>
    </source>
</reference>
<evidence type="ECO:0000256" key="5">
    <source>
        <dbReference type="ARBA" id="ARBA00045448"/>
    </source>
</evidence>
<feature type="domain" description="Peptidase S9A N-terminal" evidence="8">
    <location>
        <begin position="53"/>
        <end position="470"/>
    </location>
</feature>
<feature type="domain" description="Peptidase S9 prolyl oligopeptidase catalytic" evidence="7">
    <location>
        <begin position="573"/>
        <end position="751"/>
    </location>
</feature>
<evidence type="ECO:0000256" key="3">
    <source>
        <dbReference type="ARBA" id="ARBA00022801"/>
    </source>
</evidence>
<dbReference type="GO" id="GO:0006508">
    <property type="term" value="P:proteolysis"/>
    <property type="evidence" value="ECO:0007669"/>
    <property type="project" value="UniProtKB-KW"/>
</dbReference>
<sequence length="820" mass="92521">MARLHFHSSNAAMALKSLLKPKSSITKFFLSSLSFSSFCKQQQPIFSFPPQSPPSPKKLPFTHSVHGVTLQDPYHWMSNTHDPDLSDYLRQENLYAEAFMADTRVLQRQLFSEMTGRIPSKVSTPPEPWGPWFYYQYIPDGKEYPVLCRRLQNEKSSWFKKILQFGKGNFGKEEQVLLDWNEIAKRYGYVHVGTCRVSPDHNFLAYTVDITGDEHFMLQIKDLRNGLIIPKLQKEGVVSLAWAEEGRMLFYTQADENQRPYRQTFVNDVSVFVENDPNYCVDITSTKDGKFVTVYIIDANNSLGGLQRIHERIPGIQYFLEHHHGFFYILTNAPLEKNVDCLEEDYYVARCRVEDIKSADWQDIVLQSEDFSIQDMDIFSGHLVLFVNKNGVSMLCSINLPLDADDNHHLEIEKLDPWFFPLPSNSCSVAPGSNHDFMSSSYRVVLSSPVMPDLIVDYDMSKRTFSIIQQEEVKVQHDVELKTNLPDTLDVQEVSDTQNKRENFQNCDSQNWKDFSEAYCCERIEVTSHDGVGIPLTILYTPMTFQKGQSPGVLQGYGAYGEILDKSWCPYRLSLLDRGFVLAFADVRSGNGLEKPNSIHDFVSCANFLINNGYVHKDRLGSIGYSAGGLLVGAAINMHPNLFRAAILKVPFLDICNTLLDPSLPLTVLDYEEFGNPQIQKQFESILSYSPYENISKGSCYPSMLVTASFHDARVGVWEAAKWVAKIRDTTCSRCSSSAILKTNMLGGHFGEGGLYGGCEEMAYEGYLTLHNLMTCAFHAWQPSQAKISEEKCFAAATMAASGPDGDAAALDASALKPSE</sequence>
<keyword evidence="3 6" id="KW-0378">Hydrolase</keyword>